<dbReference type="Proteomes" id="UP000188145">
    <property type="component" value="Chromosome"/>
</dbReference>
<proteinExistence type="predicted"/>
<keyword evidence="1" id="KW-0732">Signal</keyword>
<feature type="chain" id="PRO_5012704389" description="IPT/TIG domain-containing protein" evidence="1">
    <location>
        <begin position="27"/>
        <end position="541"/>
    </location>
</feature>
<evidence type="ECO:0000313" key="2">
    <source>
        <dbReference type="EMBL" id="AQP47408.1"/>
    </source>
</evidence>
<accession>A0A1Q2CMR1</accession>
<feature type="signal peptide" evidence="1">
    <location>
        <begin position="1"/>
        <end position="26"/>
    </location>
</feature>
<sequence>MTSVHRRAASLALSILLLGAGLSAEADESPAPTAATLQITTTPTAAVGDPIAVRGTYTGPVPVTRTMGIVGLPESYTTSTITSSPFTINNVLPYGGVGSHDAFISVTSDGTEVARHDFTFERTSALRTFPQGSAEVGQHSQVLAKTPMRAVGQVSVLTVEKKVGDAWVKASSSDGVTMPEFSAVDEVSLAPRTQAYRAWYTMRSYRYFAGEVTLAWVASRPHVFTDITGSVGYDRLQAGSVRVETPGFGGPRTVSTQVLINGAWATSQTRTGVTGPTTLELTYGRGLVGDVRYRVVASGGGASAVSDPFVVSRADSPQASVAVTKSSATPAWSGYDWMYGTGDAVTVSGVVKGLPGPVTVTSQVQIKGKWAASQSTTTTTGTFSLPLTYGRGTAGEYRFRIVAKDKYGYTKIGPEKIIVRTASPRLSASSAGTKRINQTTSVWGSLTNAASVNRSVPITFSTQVLLNGKWSTSQQTKAAYLDVFHAGSSNQKYGGNDYTLPLTYGRGTVGTTRWRVTASYTLVNGKTHTVVSPEFTLTRTR</sequence>
<evidence type="ECO:0000256" key="1">
    <source>
        <dbReference type="SAM" id="SignalP"/>
    </source>
</evidence>
<dbReference type="AlphaFoldDB" id="A0A1Q2CMR1"/>
<dbReference type="EMBL" id="CP019606">
    <property type="protein sequence ID" value="AQP47408.1"/>
    <property type="molecule type" value="Genomic_DNA"/>
</dbReference>
<dbReference type="RefSeq" id="WP_077685736.1">
    <property type="nucleotide sequence ID" value="NZ_CP019606.1"/>
</dbReference>
<protein>
    <recommendedName>
        <fullName evidence="4">IPT/TIG domain-containing protein</fullName>
    </recommendedName>
</protein>
<gene>
    <name evidence="2" type="ORF">BW730_07730</name>
</gene>
<keyword evidence="3" id="KW-1185">Reference proteome</keyword>
<reference evidence="3" key="1">
    <citation type="submission" date="2017-02" db="EMBL/GenBank/DDBJ databases">
        <title>Tessaracoccus aquaemaris sp. nov., isolated from the intestine of a Korean rockfish, Sebastes schlegelii, in a marine aquaculture pond.</title>
        <authorList>
            <person name="Tak E.J."/>
            <person name="Bae J.-W."/>
        </authorList>
    </citation>
    <scope>NUCLEOTIDE SEQUENCE [LARGE SCALE GENOMIC DNA]</scope>
    <source>
        <strain evidence="3">NSG39</strain>
    </source>
</reference>
<evidence type="ECO:0000313" key="3">
    <source>
        <dbReference type="Proteomes" id="UP000188145"/>
    </source>
</evidence>
<name>A0A1Q2CMR1_9ACTN</name>
<dbReference type="KEGG" id="tes:BW730_07730"/>
<dbReference type="OrthoDB" id="3843846at2"/>
<evidence type="ECO:0008006" key="4">
    <source>
        <dbReference type="Google" id="ProtNLM"/>
    </source>
</evidence>
<dbReference type="STRING" id="1332264.BW730_07730"/>
<organism evidence="2 3">
    <name type="scientific">Tessaracoccus aquimaris</name>
    <dbReference type="NCBI Taxonomy" id="1332264"/>
    <lineage>
        <taxon>Bacteria</taxon>
        <taxon>Bacillati</taxon>
        <taxon>Actinomycetota</taxon>
        <taxon>Actinomycetes</taxon>
        <taxon>Propionibacteriales</taxon>
        <taxon>Propionibacteriaceae</taxon>
        <taxon>Tessaracoccus</taxon>
    </lineage>
</organism>